<dbReference type="InterPro" id="IPR010095">
    <property type="entry name" value="Cas12f1-like_TNB"/>
</dbReference>
<dbReference type="EMBL" id="RSCJ01000002">
    <property type="protein sequence ID" value="RUR85743.1"/>
    <property type="molecule type" value="Genomic_DNA"/>
</dbReference>
<comment type="caution">
    <text evidence="2">The sequence shown here is derived from an EMBL/GenBank/DDBJ whole genome shotgun (WGS) entry which is preliminary data.</text>
</comment>
<dbReference type="NCBIfam" id="TIGR01766">
    <property type="entry name" value="IS200/IS605 family accessory protein TnpB-like domain"/>
    <property type="match status" value="1"/>
</dbReference>
<accession>A0A3S0Y6U6</accession>
<protein>
    <recommendedName>
        <fullName evidence="4">Transposase</fullName>
    </recommendedName>
</protein>
<dbReference type="GO" id="GO:0003677">
    <property type="term" value="F:DNA binding"/>
    <property type="evidence" value="ECO:0007669"/>
    <property type="project" value="UniProtKB-KW"/>
</dbReference>
<dbReference type="STRING" id="211165.GCA_000317285_06084"/>
<evidence type="ECO:0000313" key="2">
    <source>
        <dbReference type="EMBL" id="RUR85743.1"/>
    </source>
</evidence>
<keyword evidence="1" id="KW-0238">DNA-binding</keyword>
<name>A0A3S0Y6U6_CHLFR</name>
<dbReference type="Proteomes" id="UP000268857">
    <property type="component" value="Unassembled WGS sequence"/>
</dbReference>
<sequence length="184" mass="20558">MRYAVNKAARIIVNYCIQNGIGNIVFGWNKEIKNGVNLGSQNNQTFVQIPTAKLKERIFQLCQIYGIEFVETEESYTSQSSFLDGDVLPVFGNKSEGWNSSGKRVKRGLFVTAKGIEVNADCNGSANVLLKVKEQLNLDLAKTYRGLLTVPQRVFLWKNNCKKLRGVATLRERQGRTALPVATV</sequence>
<evidence type="ECO:0000313" key="3">
    <source>
        <dbReference type="Proteomes" id="UP000268857"/>
    </source>
</evidence>
<proteinExistence type="predicted"/>
<dbReference type="RefSeq" id="WP_016878089.1">
    <property type="nucleotide sequence ID" value="NZ_AJLN01000141.1"/>
</dbReference>
<organism evidence="2 3">
    <name type="scientific">Chlorogloeopsis fritschii PCC 6912</name>
    <dbReference type="NCBI Taxonomy" id="211165"/>
    <lineage>
        <taxon>Bacteria</taxon>
        <taxon>Bacillati</taxon>
        <taxon>Cyanobacteriota</taxon>
        <taxon>Cyanophyceae</taxon>
        <taxon>Nostocales</taxon>
        <taxon>Chlorogloeopsidaceae</taxon>
        <taxon>Chlorogloeopsis</taxon>
    </lineage>
</organism>
<dbReference type="AlphaFoldDB" id="A0A3S0Y6U6"/>
<dbReference type="OrthoDB" id="442799at2"/>
<reference evidence="2 3" key="1">
    <citation type="journal article" date="2019" name="Genome Biol. Evol.">
        <title>Day and night: Metabolic profiles and evolutionary relationships of six axenic non-marine cyanobacteria.</title>
        <authorList>
            <person name="Will S.E."/>
            <person name="Henke P."/>
            <person name="Boedeker C."/>
            <person name="Huang S."/>
            <person name="Brinkmann H."/>
            <person name="Rohde M."/>
            <person name="Jarek M."/>
            <person name="Friedl T."/>
            <person name="Seufert S."/>
            <person name="Schumacher M."/>
            <person name="Overmann J."/>
            <person name="Neumann-Schaal M."/>
            <person name="Petersen J."/>
        </authorList>
    </citation>
    <scope>NUCLEOTIDE SEQUENCE [LARGE SCALE GENOMIC DNA]</scope>
    <source>
        <strain evidence="2 3">PCC 6912</strain>
    </source>
</reference>
<gene>
    <name evidence="2" type="ORF">PCC6912_05680</name>
</gene>
<evidence type="ECO:0000256" key="1">
    <source>
        <dbReference type="ARBA" id="ARBA00023125"/>
    </source>
</evidence>
<keyword evidence="3" id="KW-1185">Reference proteome</keyword>
<evidence type="ECO:0008006" key="4">
    <source>
        <dbReference type="Google" id="ProtNLM"/>
    </source>
</evidence>